<dbReference type="PANTHER" id="PTHR23501">
    <property type="entry name" value="MAJOR FACILITATOR SUPERFAMILY"/>
    <property type="match status" value="1"/>
</dbReference>
<feature type="region of interest" description="Disordered" evidence="7">
    <location>
        <begin position="508"/>
        <end position="529"/>
    </location>
</feature>
<reference evidence="11" key="1">
    <citation type="journal article" date="2015" name="Genome Announc.">
        <title>Genome sequence of the AIDS-associated pathogen Penicillium marneffei (ATCC18224) and its near taxonomic relative Talaromyces stipitatus (ATCC10500).</title>
        <authorList>
            <person name="Nierman W.C."/>
            <person name="Fedorova-Abrams N.D."/>
            <person name="Andrianopoulos A."/>
        </authorList>
    </citation>
    <scope>NUCLEOTIDE SEQUENCE [LARGE SCALE GENOMIC DNA]</scope>
    <source>
        <strain evidence="11">ATCC 18224 / CBS 334.59 / QM 7333</strain>
    </source>
</reference>
<name>B6QI60_TALMQ</name>
<dbReference type="InterPro" id="IPR036259">
    <property type="entry name" value="MFS_trans_sf"/>
</dbReference>
<dbReference type="SUPFAM" id="SSF103473">
    <property type="entry name" value="MFS general substrate transporter"/>
    <property type="match status" value="1"/>
</dbReference>
<dbReference type="GO" id="GO:0012505">
    <property type="term" value="C:endomembrane system"/>
    <property type="evidence" value="ECO:0007669"/>
    <property type="project" value="UniProtKB-SubCell"/>
</dbReference>
<dbReference type="VEuPathDB" id="FungiDB:PMAA_096510"/>
<dbReference type="AlphaFoldDB" id="B6QI60"/>
<feature type="transmembrane region" description="Helical" evidence="8">
    <location>
        <begin position="285"/>
        <end position="306"/>
    </location>
</feature>
<sequence length="574" mass="61986">MPNKQDVASLQNQENILPKTRLLIVISCISLVLFTAFIDQNGVSVALPIIASDLNAEDTIPWAGTSSLIANTVFSVLYGRLSDIFGRKSVLLTACVILAVADLLCGFAQNAPMLYFFRAMAGLAGGGITNLAMIFVSDVVTLEERGKYQGIIGACLGVANIVGPFIAAGFIQAPVGWRGFFWTLTPIVACGGAVCWFVLPKSKVTGGLREKIRKIDVWGCLTSSAGIVLLLIPISGGGLYFQWDSAMVISMLVFGSCALVAFVIIEWKVARIPMMPMSIFRNQSVVALLVQSFLLGWVYQSYLYYLPQYYQNIRGYSVIVSAALSIPLVFMQSVGSVVSGVYISRRHHYGVILWSGFTSWTIGCGLSILFDQDTNPGVCVVALLLIGIGVGFVFQPTLVALQAHSPKSQRAVIISSRNFFRCAGGACGLAISATILQSGLRSHLPAHLKYVASSIYNLPTFDDPEITAVVLSAYMKATKNLYITNTVVIGVCLCACVLVKDRGLKMEDDPVKKESSAPGSTTVTESGSDIMPVTDQITIEVAKMERGDIEKGGAISESAQDDNHHHHHHHHHHR</sequence>
<comment type="similarity">
    <text evidence="2">Belongs to the major facilitator superfamily.</text>
</comment>
<gene>
    <name evidence="10" type="ORF">PMAA_096510</name>
</gene>
<dbReference type="HOGENOM" id="CLU_000960_22_0_1"/>
<keyword evidence="6 8" id="KW-0472">Membrane</keyword>
<dbReference type="PANTHER" id="PTHR23501:SF78">
    <property type="entry name" value="MAJOR FACILITATOR SUPERFAMILY (MFS) PROFILE DOMAIN-CONTAINING PROTEIN-RELATED"/>
    <property type="match status" value="1"/>
</dbReference>
<evidence type="ECO:0000259" key="9">
    <source>
        <dbReference type="PROSITE" id="PS50850"/>
    </source>
</evidence>
<keyword evidence="5 8" id="KW-1133">Transmembrane helix</keyword>
<feature type="transmembrane region" description="Helical" evidence="8">
    <location>
        <begin position="148"/>
        <end position="173"/>
    </location>
</feature>
<feature type="transmembrane region" description="Helical" evidence="8">
    <location>
        <begin position="247"/>
        <end position="265"/>
    </location>
</feature>
<dbReference type="InterPro" id="IPR020846">
    <property type="entry name" value="MFS_dom"/>
</dbReference>
<dbReference type="Proteomes" id="UP000001294">
    <property type="component" value="Unassembled WGS sequence"/>
</dbReference>
<evidence type="ECO:0000313" key="10">
    <source>
        <dbReference type="EMBL" id="EEA23055.1"/>
    </source>
</evidence>
<dbReference type="EMBL" id="DS995902">
    <property type="protein sequence ID" value="EEA23055.1"/>
    <property type="molecule type" value="Genomic_DNA"/>
</dbReference>
<evidence type="ECO:0000256" key="1">
    <source>
        <dbReference type="ARBA" id="ARBA00004127"/>
    </source>
</evidence>
<evidence type="ECO:0000256" key="2">
    <source>
        <dbReference type="ARBA" id="ARBA00008335"/>
    </source>
</evidence>
<feature type="compositionally biased region" description="Polar residues" evidence="7">
    <location>
        <begin position="517"/>
        <end position="527"/>
    </location>
</feature>
<evidence type="ECO:0000256" key="4">
    <source>
        <dbReference type="ARBA" id="ARBA00022692"/>
    </source>
</evidence>
<evidence type="ECO:0000256" key="8">
    <source>
        <dbReference type="SAM" id="Phobius"/>
    </source>
</evidence>
<dbReference type="GO" id="GO:0046943">
    <property type="term" value="F:carboxylic acid transmembrane transporter activity"/>
    <property type="evidence" value="ECO:0007669"/>
    <property type="project" value="UniProtKB-ARBA"/>
</dbReference>
<accession>B6QI60</accession>
<organism evidence="10 11">
    <name type="scientific">Talaromyces marneffei (strain ATCC 18224 / CBS 334.59 / QM 7333)</name>
    <name type="common">Penicillium marneffei</name>
    <dbReference type="NCBI Taxonomy" id="441960"/>
    <lineage>
        <taxon>Eukaryota</taxon>
        <taxon>Fungi</taxon>
        <taxon>Dikarya</taxon>
        <taxon>Ascomycota</taxon>
        <taxon>Pezizomycotina</taxon>
        <taxon>Eurotiomycetes</taxon>
        <taxon>Eurotiomycetidae</taxon>
        <taxon>Eurotiales</taxon>
        <taxon>Trichocomaceae</taxon>
        <taxon>Talaromyces</taxon>
        <taxon>Talaromyces sect. Talaromyces</taxon>
    </lineage>
</organism>
<keyword evidence="11" id="KW-1185">Reference proteome</keyword>
<feature type="transmembrane region" description="Helical" evidence="8">
    <location>
        <begin position="220"/>
        <end position="241"/>
    </location>
</feature>
<evidence type="ECO:0000256" key="6">
    <source>
        <dbReference type="ARBA" id="ARBA00023136"/>
    </source>
</evidence>
<dbReference type="FunFam" id="1.20.1720.10:FF:000013">
    <property type="entry name" value="Related to multidrug resistance proteins"/>
    <property type="match status" value="1"/>
</dbReference>
<dbReference type="GO" id="GO:0005886">
    <property type="term" value="C:plasma membrane"/>
    <property type="evidence" value="ECO:0007669"/>
    <property type="project" value="TreeGrafter"/>
</dbReference>
<comment type="subcellular location">
    <subcellularLocation>
        <location evidence="1">Endomembrane system</location>
        <topology evidence="1">Multi-pass membrane protein</topology>
    </subcellularLocation>
</comment>
<evidence type="ECO:0000256" key="3">
    <source>
        <dbReference type="ARBA" id="ARBA00022448"/>
    </source>
</evidence>
<dbReference type="PROSITE" id="PS50850">
    <property type="entry name" value="MFS"/>
    <property type="match status" value="1"/>
</dbReference>
<evidence type="ECO:0000313" key="11">
    <source>
        <dbReference type="Proteomes" id="UP000001294"/>
    </source>
</evidence>
<feature type="transmembrane region" description="Helical" evidence="8">
    <location>
        <begin position="481"/>
        <end position="499"/>
    </location>
</feature>
<dbReference type="FunFam" id="1.20.1250.20:FF:000436">
    <property type="entry name" value="MFS transporter, putative"/>
    <property type="match status" value="1"/>
</dbReference>
<feature type="transmembrane region" description="Helical" evidence="8">
    <location>
        <begin position="318"/>
        <end position="344"/>
    </location>
</feature>
<feature type="transmembrane region" description="Helical" evidence="8">
    <location>
        <begin position="115"/>
        <end position="136"/>
    </location>
</feature>
<protein>
    <recommendedName>
        <fullName evidence="9">Major facilitator superfamily (MFS) profile domain-containing protein</fullName>
    </recommendedName>
</protein>
<feature type="transmembrane region" description="Helical" evidence="8">
    <location>
        <begin position="59"/>
        <end position="78"/>
    </location>
</feature>
<feature type="transmembrane region" description="Helical" evidence="8">
    <location>
        <begin position="382"/>
        <end position="401"/>
    </location>
</feature>
<feature type="transmembrane region" description="Helical" evidence="8">
    <location>
        <begin position="179"/>
        <end position="199"/>
    </location>
</feature>
<keyword evidence="4 8" id="KW-0812">Transmembrane</keyword>
<feature type="transmembrane region" description="Helical" evidence="8">
    <location>
        <begin position="21"/>
        <end position="39"/>
    </location>
</feature>
<dbReference type="PhylomeDB" id="B6QI60"/>
<evidence type="ECO:0000256" key="5">
    <source>
        <dbReference type="ARBA" id="ARBA00022989"/>
    </source>
</evidence>
<dbReference type="OrthoDB" id="6770063at2759"/>
<dbReference type="InterPro" id="IPR011701">
    <property type="entry name" value="MFS"/>
</dbReference>
<dbReference type="Gene3D" id="1.20.1250.20">
    <property type="entry name" value="MFS general substrate transporter like domains"/>
    <property type="match status" value="2"/>
</dbReference>
<evidence type="ECO:0000256" key="7">
    <source>
        <dbReference type="SAM" id="MobiDB-lite"/>
    </source>
</evidence>
<feature type="domain" description="Major facilitator superfamily (MFS) profile" evidence="9">
    <location>
        <begin position="25"/>
        <end position="480"/>
    </location>
</feature>
<feature type="transmembrane region" description="Helical" evidence="8">
    <location>
        <begin position="422"/>
        <end position="440"/>
    </location>
</feature>
<feature type="transmembrane region" description="Helical" evidence="8">
    <location>
        <begin position="351"/>
        <end position="370"/>
    </location>
</feature>
<keyword evidence="3" id="KW-0813">Transport</keyword>
<feature type="transmembrane region" description="Helical" evidence="8">
    <location>
        <begin position="90"/>
        <end position="109"/>
    </location>
</feature>
<dbReference type="Pfam" id="PF07690">
    <property type="entry name" value="MFS_1"/>
    <property type="match status" value="1"/>
</dbReference>
<proteinExistence type="inferred from homology"/>